<evidence type="ECO:0000256" key="5">
    <source>
        <dbReference type="ARBA" id="ARBA00022777"/>
    </source>
</evidence>
<evidence type="ECO:0000256" key="7">
    <source>
        <dbReference type="SAM" id="Phobius"/>
    </source>
</evidence>
<dbReference type="SUPFAM" id="SSF47384">
    <property type="entry name" value="Homodimeric domain of signal transducing histidine kinase"/>
    <property type="match status" value="1"/>
</dbReference>
<proteinExistence type="predicted"/>
<dbReference type="PANTHER" id="PTHR43711">
    <property type="entry name" value="TWO-COMPONENT HISTIDINE KINASE"/>
    <property type="match status" value="1"/>
</dbReference>
<evidence type="ECO:0000313" key="9">
    <source>
        <dbReference type="EMBL" id="MBC5641733.1"/>
    </source>
</evidence>
<dbReference type="InterPro" id="IPR003661">
    <property type="entry name" value="HisK_dim/P_dom"/>
</dbReference>
<dbReference type="PANTHER" id="PTHR43711:SF31">
    <property type="entry name" value="HISTIDINE KINASE"/>
    <property type="match status" value="1"/>
</dbReference>
<dbReference type="Gene3D" id="1.10.287.130">
    <property type="match status" value="1"/>
</dbReference>
<dbReference type="InterPro" id="IPR050736">
    <property type="entry name" value="Sensor_HK_Regulatory"/>
</dbReference>
<dbReference type="InterPro" id="IPR003594">
    <property type="entry name" value="HATPase_dom"/>
</dbReference>
<dbReference type="InterPro" id="IPR036097">
    <property type="entry name" value="HisK_dim/P_sf"/>
</dbReference>
<evidence type="ECO:0000256" key="2">
    <source>
        <dbReference type="ARBA" id="ARBA00012438"/>
    </source>
</evidence>
<reference evidence="9 10" key="1">
    <citation type="submission" date="2020-08" db="EMBL/GenBank/DDBJ databases">
        <title>Genome public.</title>
        <authorList>
            <person name="Liu C."/>
            <person name="Sun Q."/>
        </authorList>
    </citation>
    <scope>NUCLEOTIDE SEQUENCE [LARGE SCALE GENOMIC DNA]</scope>
    <source>
        <strain evidence="9 10">BX2</strain>
    </source>
</reference>
<dbReference type="Pfam" id="PF00512">
    <property type="entry name" value="HisKA"/>
    <property type="match status" value="1"/>
</dbReference>
<dbReference type="InterPro" id="IPR004358">
    <property type="entry name" value="Sig_transdc_His_kin-like_C"/>
</dbReference>
<comment type="caution">
    <text evidence="9">The sequence shown here is derived from an EMBL/GenBank/DDBJ whole genome shotgun (WGS) entry which is preliminary data.</text>
</comment>
<dbReference type="Proteomes" id="UP000644010">
    <property type="component" value="Unassembled WGS sequence"/>
</dbReference>
<dbReference type="GO" id="GO:0016301">
    <property type="term" value="F:kinase activity"/>
    <property type="evidence" value="ECO:0007669"/>
    <property type="project" value="UniProtKB-KW"/>
</dbReference>
<dbReference type="SMART" id="SM00387">
    <property type="entry name" value="HATPase_c"/>
    <property type="match status" value="1"/>
</dbReference>
<keyword evidence="7" id="KW-0472">Membrane</keyword>
<gene>
    <name evidence="9" type="ORF">H8S77_02350</name>
</gene>
<evidence type="ECO:0000313" key="10">
    <source>
        <dbReference type="Proteomes" id="UP000644010"/>
    </source>
</evidence>
<keyword evidence="7" id="KW-1133">Transmembrane helix</keyword>
<evidence type="ECO:0000259" key="8">
    <source>
        <dbReference type="PROSITE" id="PS50109"/>
    </source>
</evidence>
<dbReference type="Gene3D" id="3.40.50.2300">
    <property type="match status" value="1"/>
</dbReference>
<evidence type="ECO:0000256" key="3">
    <source>
        <dbReference type="ARBA" id="ARBA00022553"/>
    </source>
</evidence>
<dbReference type="InterPro" id="IPR036890">
    <property type="entry name" value="HATPase_C_sf"/>
</dbReference>
<dbReference type="SUPFAM" id="SSF55874">
    <property type="entry name" value="ATPase domain of HSP90 chaperone/DNA topoisomerase II/histidine kinase"/>
    <property type="match status" value="1"/>
</dbReference>
<dbReference type="Pfam" id="PF02518">
    <property type="entry name" value="HATPase_c"/>
    <property type="match status" value="1"/>
</dbReference>
<dbReference type="InterPro" id="IPR005467">
    <property type="entry name" value="His_kinase_dom"/>
</dbReference>
<evidence type="ECO:0000256" key="1">
    <source>
        <dbReference type="ARBA" id="ARBA00000085"/>
    </source>
</evidence>
<dbReference type="EC" id="2.7.13.3" evidence="2"/>
<dbReference type="CDD" id="cd00082">
    <property type="entry name" value="HisKA"/>
    <property type="match status" value="1"/>
</dbReference>
<keyword evidence="10" id="KW-1185">Reference proteome</keyword>
<dbReference type="PROSITE" id="PS50109">
    <property type="entry name" value="HIS_KIN"/>
    <property type="match status" value="1"/>
</dbReference>
<keyword evidence="3" id="KW-0597">Phosphoprotein</keyword>
<keyword evidence="6" id="KW-0902">Two-component regulatory system</keyword>
<keyword evidence="7" id="KW-0812">Transmembrane</keyword>
<name>A0ABR7DW32_9BACT</name>
<protein>
    <recommendedName>
        <fullName evidence="2">histidine kinase</fullName>
        <ecNumber evidence="2">2.7.13.3</ecNumber>
    </recommendedName>
</protein>
<evidence type="ECO:0000256" key="6">
    <source>
        <dbReference type="ARBA" id="ARBA00023012"/>
    </source>
</evidence>
<sequence>MYKRKRSIFLILITLPLLLFVYSCKMPTKERKRIVLIHSFEEGRENYAVFNEELIKELDKQQINADIHTFYLNCERYLDKDERERMYNYIDSIQDIKPDIILVNDDQATYSLLGCEHPLIKKIPIVFAGVNYPNWNLIKQHPNVTGWYDKQDFVKNIEFIHALFGQLTVRIAYDRTVLGKQSFVDVMKQIKPHKEIVIIRSKLNSERNKGYSEKDQEAIQILTDSTKDGSDFTIPLKPDQLAWVQFTSFRLLPGVSILTNLSGMETQSTYLDIKYDYTSESMSALVHYPSFSAHNEPIQYSPGSKSRYIGGYMTSIEIQAREQAQSAARILTGTAVSQITVKESTKEHIILWRTAKAWGMTIDEIPAYARIIGMPFKDHHKTAITWFTWIAFATIIVIASLLGKMYIREEKYKKKAQHDLIKQNKILEVALEKAKESDQMKSAFLANMSHEIRTPLNAIVGFSNLLNTDIDLEKEERTQFLELINTNSDLLLKLINDILDLSRIESGRMAFSFDNYDLSELVHNIYSTYQMMMPSGVKLLIDIPKNPVTIYTDKHRLMQVITNFLNNAIKFTCEGYIKVGYSSNPESRLVHIFVEDTGKGIAKEKQAAVFERFTKLDEFAKGTGLGLSICKVITERFSGKITVSSEEGTGSHFTVILPLKPENIVTDIETV</sequence>
<keyword evidence="4" id="KW-0808">Transferase</keyword>
<comment type="catalytic activity">
    <reaction evidence="1">
        <text>ATP + protein L-histidine = ADP + protein N-phospho-L-histidine.</text>
        <dbReference type="EC" id="2.7.13.3"/>
    </reaction>
</comment>
<evidence type="ECO:0000256" key="4">
    <source>
        <dbReference type="ARBA" id="ARBA00022679"/>
    </source>
</evidence>
<dbReference type="SMART" id="SM00388">
    <property type="entry name" value="HisKA"/>
    <property type="match status" value="1"/>
</dbReference>
<keyword evidence="5 9" id="KW-0418">Kinase</keyword>
<accession>A0ABR7DW32</accession>
<feature type="domain" description="Histidine kinase" evidence="8">
    <location>
        <begin position="447"/>
        <end position="661"/>
    </location>
</feature>
<dbReference type="Gene3D" id="3.30.565.10">
    <property type="entry name" value="Histidine kinase-like ATPase, C-terminal domain"/>
    <property type="match status" value="1"/>
</dbReference>
<organism evidence="9 10">
    <name type="scientific">Parabacteroides segnis</name>
    <dbReference type="NCBI Taxonomy" id="2763058"/>
    <lineage>
        <taxon>Bacteria</taxon>
        <taxon>Pseudomonadati</taxon>
        <taxon>Bacteroidota</taxon>
        <taxon>Bacteroidia</taxon>
        <taxon>Bacteroidales</taxon>
        <taxon>Tannerellaceae</taxon>
        <taxon>Parabacteroides</taxon>
    </lineage>
</organism>
<feature type="transmembrane region" description="Helical" evidence="7">
    <location>
        <begin position="386"/>
        <end position="407"/>
    </location>
</feature>
<dbReference type="EMBL" id="JACOOI010000001">
    <property type="protein sequence ID" value="MBC5641733.1"/>
    <property type="molecule type" value="Genomic_DNA"/>
</dbReference>
<dbReference type="PRINTS" id="PR00344">
    <property type="entry name" value="BCTRLSENSOR"/>
</dbReference>
<dbReference type="PROSITE" id="PS51257">
    <property type="entry name" value="PROKAR_LIPOPROTEIN"/>
    <property type="match status" value="1"/>
</dbReference>